<keyword evidence="3 8" id="KW-0645">Protease</keyword>
<accession>A0ABS1V0V4</accession>
<dbReference type="InterPro" id="IPR006473">
    <property type="entry name" value="Peptidase_C58_Yopt"/>
</dbReference>
<evidence type="ECO:0000256" key="5">
    <source>
        <dbReference type="ARBA" id="ARBA00022807"/>
    </source>
</evidence>
<keyword evidence="4" id="KW-0378">Hydrolase</keyword>
<dbReference type="GO" id="GO:0006508">
    <property type="term" value="P:proteolysis"/>
    <property type="evidence" value="ECO:0007669"/>
    <property type="project" value="UniProtKB-KW"/>
</dbReference>
<comment type="subcellular location">
    <subcellularLocation>
        <location evidence="1">Secreted</location>
    </subcellularLocation>
</comment>
<evidence type="ECO:0000256" key="1">
    <source>
        <dbReference type="ARBA" id="ARBA00004613"/>
    </source>
</evidence>
<dbReference type="GO" id="GO:0008233">
    <property type="term" value="F:peptidase activity"/>
    <property type="evidence" value="ECO:0007669"/>
    <property type="project" value="UniProtKB-KW"/>
</dbReference>
<comment type="caution">
    <text evidence="8">The sequence shown here is derived from an EMBL/GenBank/DDBJ whole genome shotgun (WGS) entry which is preliminary data.</text>
</comment>
<dbReference type="SUPFAM" id="SSF54001">
    <property type="entry name" value="Cysteine proteinases"/>
    <property type="match status" value="1"/>
</dbReference>
<evidence type="ECO:0000313" key="8">
    <source>
        <dbReference type="EMBL" id="MBL6454716.1"/>
    </source>
</evidence>
<keyword evidence="6" id="KW-0843">Virulence</keyword>
<organism evidence="8 9">
    <name type="scientific">Belnapia mucosa</name>
    <dbReference type="NCBI Taxonomy" id="2804532"/>
    <lineage>
        <taxon>Bacteria</taxon>
        <taxon>Pseudomonadati</taxon>
        <taxon>Pseudomonadota</taxon>
        <taxon>Alphaproteobacteria</taxon>
        <taxon>Acetobacterales</taxon>
        <taxon>Roseomonadaceae</taxon>
        <taxon>Belnapia</taxon>
    </lineage>
</organism>
<keyword evidence="9" id="KW-1185">Reference proteome</keyword>
<reference evidence="8 9" key="1">
    <citation type="submission" date="2021-01" db="EMBL/GenBank/DDBJ databases">
        <title>Belnapia mucosa sp. nov. and Belnapia arida sp. nov., isolated from the Tabernas Desert (Almeria, Spain).</title>
        <authorList>
            <person name="Molina-Menor E."/>
            <person name="Vidal-Verdu A."/>
            <person name="Calonge A."/>
            <person name="Satari L."/>
            <person name="Pereto Magraner J."/>
            <person name="Porcar Miralles M."/>
        </authorList>
    </citation>
    <scope>NUCLEOTIDE SEQUENCE [LARGE SCALE GENOMIC DNA]</scope>
    <source>
        <strain evidence="8 9">T6</strain>
    </source>
</reference>
<name>A0ABS1V0V4_9PROT</name>
<dbReference type="NCBIfam" id="TIGR01586">
    <property type="entry name" value="yopT_cys_prot"/>
    <property type="match status" value="1"/>
</dbReference>
<protein>
    <submittedName>
        <fullName evidence="8">YopT-type cysteine protease domain-containing protein</fullName>
    </submittedName>
</protein>
<dbReference type="RefSeq" id="WP_202824462.1">
    <property type="nucleotide sequence ID" value="NZ_JAEUXJ010000002.1"/>
</dbReference>
<evidence type="ECO:0000259" key="7">
    <source>
        <dbReference type="Pfam" id="PF03543"/>
    </source>
</evidence>
<evidence type="ECO:0000256" key="4">
    <source>
        <dbReference type="ARBA" id="ARBA00022801"/>
    </source>
</evidence>
<evidence type="ECO:0000313" key="9">
    <source>
        <dbReference type="Proteomes" id="UP000606490"/>
    </source>
</evidence>
<evidence type="ECO:0000256" key="3">
    <source>
        <dbReference type="ARBA" id="ARBA00022670"/>
    </source>
</evidence>
<dbReference type="Gene3D" id="3.90.70.20">
    <property type="match status" value="1"/>
</dbReference>
<keyword evidence="2" id="KW-0964">Secreted</keyword>
<dbReference type="EMBL" id="JAEUXJ010000002">
    <property type="protein sequence ID" value="MBL6454716.1"/>
    <property type="molecule type" value="Genomic_DNA"/>
</dbReference>
<evidence type="ECO:0000256" key="6">
    <source>
        <dbReference type="ARBA" id="ARBA00023026"/>
    </source>
</evidence>
<dbReference type="Pfam" id="PF03543">
    <property type="entry name" value="Peptidase_C58"/>
    <property type="match status" value="1"/>
</dbReference>
<evidence type="ECO:0000256" key="2">
    <source>
        <dbReference type="ARBA" id="ARBA00022525"/>
    </source>
</evidence>
<proteinExistence type="predicted"/>
<sequence length="246" mass="27001">MPSWLERFGHWCGRTAAPLVQRSVANPQLCTSTFSQCRDPVLGMITQDEATAGGVCESLSGHWIWYHAKGDSLWNWLTPNGPDQVAPGPLWAVMALQREGDRAPNQNAVTNQFLRERGILQMKSSADAFSSRGRRYGTGELRHAEGSSGFFSARTLAESIARDFTRAGGRSAGQYKKIGISGKAGAHAMAAWVAEDVCFFDPNFGEYWFPNAANFVTWFAGSFWYRSMYAAGLSGSFEIDCFAKAA</sequence>
<dbReference type="InterPro" id="IPR003951">
    <property type="entry name" value="Peptidase_C58"/>
</dbReference>
<gene>
    <name evidence="8" type="ORF">JMJ55_05230</name>
</gene>
<dbReference type="Proteomes" id="UP000606490">
    <property type="component" value="Unassembled WGS sequence"/>
</dbReference>
<keyword evidence="5" id="KW-0788">Thiol protease</keyword>
<dbReference type="PRINTS" id="PR01376">
    <property type="entry name" value="BACSURFANTGN"/>
</dbReference>
<dbReference type="CDD" id="cd20498">
    <property type="entry name" value="C58_YopT"/>
    <property type="match status" value="1"/>
</dbReference>
<dbReference type="InterPro" id="IPR038765">
    <property type="entry name" value="Papain-like_cys_pep_sf"/>
</dbReference>
<feature type="domain" description="Peptidase C58 YopT-type" evidence="7">
    <location>
        <begin position="49"/>
        <end position="232"/>
    </location>
</feature>